<dbReference type="Proteomes" id="UP000179807">
    <property type="component" value="Unassembled WGS sequence"/>
</dbReference>
<dbReference type="AlphaFoldDB" id="A0A1J4JDE4"/>
<name>A0A1J4JDE4_9EUKA</name>
<gene>
    <name evidence="2" type="ORF">TRFO_37517</name>
</gene>
<evidence type="ECO:0000256" key="1">
    <source>
        <dbReference type="SAM" id="MobiDB-lite"/>
    </source>
</evidence>
<keyword evidence="3" id="KW-1185">Reference proteome</keyword>
<feature type="compositionally biased region" description="Low complexity" evidence="1">
    <location>
        <begin position="114"/>
        <end position="133"/>
    </location>
</feature>
<accession>A0A1J4JDE4</accession>
<dbReference type="VEuPathDB" id="TrichDB:TRFO_37517"/>
<evidence type="ECO:0000313" key="2">
    <source>
        <dbReference type="EMBL" id="OHS96303.1"/>
    </source>
</evidence>
<feature type="region of interest" description="Disordered" evidence="1">
    <location>
        <begin position="84"/>
        <end position="133"/>
    </location>
</feature>
<dbReference type="EMBL" id="MLAK01001184">
    <property type="protein sequence ID" value="OHS96303.1"/>
    <property type="molecule type" value="Genomic_DNA"/>
</dbReference>
<proteinExistence type="predicted"/>
<dbReference type="GeneID" id="94846175"/>
<protein>
    <submittedName>
        <fullName evidence="2">Uncharacterized protein</fullName>
    </submittedName>
</protein>
<organism evidence="2 3">
    <name type="scientific">Tritrichomonas foetus</name>
    <dbReference type="NCBI Taxonomy" id="1144522"/>
    <lineage>
        <taxon>Eukaryota</taxon>
        <taxon>Metamonada</taxon>
        <taxon>Parabasalia</taxon>
        <taxon>Tritrichomonadida</taxon>
        <taxon>Tritrichomonadidae</taxon>
        <taxon>Tritrichomonas</taxon>
    </lineage>
</organism>
<evidence type="ECO:0000313" key="3">
    <source>
        <dbReference type="Proteomes" id="UP000179807"/>
    </source>
</evidence>
<comment type="caution">
    <text evidence="2">The sequence shown here is derived from an EMBL/GenBank/DDBJ whole genome shotgun (WGS) entry which is preliminary data.</text>
</comment>
<reference evidence="2" key="1">
    <citation type="submission" date="2016-10" db="EMBL/GenBank/DDBJ databases">
        <authorList>
            <person name="Benchimol M."/>
            <person name="Almeida L.G."/>
            <person name="Vasconcelos A.T."/>
            <person name="Perreira-Neves A."/>
            <person name="Rosa I.A."/>
            <person name="Tasca T."/>
            <person name="Bogo M.R."/>
            <person name="de Souza W."/>
        </authorList>
    </citation>
    <scope>NUCLEOTIDE SEQUENCE [LARGE SCALE GENOMIC DNA]</scope>
    <source>
        <strain evidence="2">K</strain>
    </source>
</reference>
<sequence>MFEQNPPINYYITQQQQQQYRGPPQQPYPQGFIPYQYQIYPKAPMSMYSPEVPGMMIQPDQMYQQQQIRPQQAELQQAAAAAASANQFIVRSPKQPPNVQPTDPKKKAKIEPPQQQQQMQQQQSNMMQQQQIQHTDAILTTKDSFQPNMNQPPGFFNIVPRGNIPAINFICDYSSCYGFE</sequence>
<dbReference type="RefSeq" id="XP_068349440.1">
    <property type="nucleotide sequence ID" value="XM_068511471.1"/>
</dbReference>